<dbReference type="Gene3D" id="3.40.30.10">
    <property type="entry name" value="Glutaredoxin"/>
    <property type="match status" value="1"/>
</dbReference>
<dbReference type="AlphaFoldDB" id="A0AA86TCH1"/>
<dbReference type="InterPro" id="IPR006659">
    <property type="entry name" value="Arsenate_reductase"/>
</dbReference>
<organism evidence="4 5">
    <name type="scientific">Nitrospira tepida</name>
    <dbReference type="NCBI Taxonomy" id="2973512"/>
    <lineage>
        <taxon>Bacteria</taxon>
        <taxon>Pseudomonadati</taxon>
        <taxon>Nitrospirota</taxon>
        <taxon>Nitrospiria</taxon>
        <taxon>Nitrospirales</taxon>
        <taxon>Nitrospiraceae</taxon>
        <taxon>Nitrospira</taxon>
    </lineage>
</organism>
<evidence type="ECO:0000313" key="5">
    <source>
        <dbReference type="Proteomes" id="UP001179121"/>
    </source>
</evidence>
<dbReference type="PROSITE" id="PS51354">
    <property type="entry name" value="GLUTAREDOXIN_2"/>
    <property type="match status" value="1"/>
</dbReference>
<dbReference type="InterPro" id="IPR036249">
    <property type="entry name" value="Thioredoxin-like_sf"/>
</dbReference>
<evidence type="ECO:0000256" key="1">
    <source>
        <dbReference type="ARBA" id="ARBA00007198"/>
    </source>
</evidence>
<dbReference type="SUPFAM" id="SSF52833">
    <property type="entry name" value="Thioredoxin-like"/>
    <property type="match status" value="1"/>
</dbReference>
<name>A0AA86TCH1_9BACT</name>
<evidence type="ECO:0000313" key="4">
    <source>
        <dbReference type="EMBL" id="CAI4032059.1"/>
    </source>
</evidence>
<comment type="similarity">
    <text evidence="1 3">Belongs to the ArsC family.</text>
</comment>
<keyword evidence="2" id="KW-0560">Oxidoreductase</keyword>
<gene>
    <name evidence="4" type="ORF">DNFV4_02484</name>
</gene>
<dbReference type="CDD" id="cd03034">
    <property type="entry name" value="ArsC_ArsC"/>
    <property type="match status" value="1"/>
</dbReference>
<proteinExistence type="inferred from homology"/>
<dbReference type="InterPro" id="IPR006660">
    <property type="entry name" value="Arsenate_reductase-like"/>
</dbReference>
<accession>A0AA86TCH1</accession>
<dbReference type="PROSITE" id="PS51353">
    <property type="entry name" value="ARSC"/>
    <property type="match status" value="1"/>
</dbReference>
<evidence type="ECO:0000256" key="3">
    <source>
        <dbReference type="PROSITE-ProRule" id="PRU01282"/>
    </source>
</evidence>
<dbReference type="PANTHER" id="PTHR30041:SF4">
    <property type="entry name" value="ARSENATE REDUCTASE"/>
    <property type="match status" value="1"/>
</dbReference>
<sequence>MAKITIYQKPTCSTCRQALQIIRESGADYSAVNYYETPFTKAQLKDLLKRAGLKPRDVLRTKEDIYKHLKLAERQLSDDELIDLMLKHPDLIQRPIVQKGEKVLLARPAESVQELLSPS</sequence>
<dbReference type="KEGG" id="nti:DNFV4_02484"/>
<dbReference type="RefSeq" id="WP_289268808.1">
    <property type="nucleotide sequence ID" value="NZ_OX365700.1"/>
</dbReference>
<protein>
    <submittedName>
        <fullName evidence="4">Arsenate reductase</fullName>
    </submittedName>
</protein>
<dbReference type="PANTHER" id="PTHR30041">
    <property type="entry name" value="ARSENATE REDUCTASE"/>
    <property type="match status" value="1"/>
</dbReference>
<dbReference type="Proteomes" id="UP001179121">
    <property type="component" value="Chromosome"/>
</dbReference>
<dbReference type="Pfam" id="PF03960">
    <property type="entry name" value="ArsC"/>
    <property type="match status" value="1"/>
</dbReference>
<evidence type="ECO:0000256" key="2">
    <source>
        <dbReference type="ARBA" id="ARBA00023002"/>
    </source>
</evidence>
<dbReference type="GO" id="GO:0008794">
    <property type="term" value="F:arsenate reductase (glutaredoxin) activity"/>
    <property type="evidence" value="ECO:0007669"/>
    <property type="project" value="InterPro"/>
</dbReference>
<dbReference type="EMBL" id="OX365700">
    <property type="protein sequence ID" value="CAI4032059.1"/>
    <property type="molecule type" value="Genomic_DNA"/>
</dbReference>
<keyword evidence="5" id="KW-1185">Reference proteome</keyword>
<reference evidence="4" key="1">
    <citation type="submission" date="2022-10" db="EMBL/GenBank/DDBJ databases">
        <authorList>
            <person name="Koch H."/>
        </authorList>
    </citation>
    <scope>NUCLEOTIDE SEQUENCE</scope>
    <source>
        <strain evidence="4">DNF</strain>
    </source>
</reference>
<dbReference type="NCBIfam" id="TIGR00014">
    <property type="entry name" value="arsC"/>
    <property type="match status" value="1"/>
</dbReference>